<dbReference type="Proteomes" id="UP001179121">
    <property type="component" value="Chromosome"/>
</dbReference>
<gene>
    <name evidence="1" type="ORF">DNFV4_01593</name>
</gene>
<name>A0AA86T3S1_9BACT</name>
<evidence type="ECO:0000313" key="2">
    <source>
        <dbReference type="Proteomes" id="UP001179121"/>
    </source>
</evidence>
<reference evidence="1" key="1">
    <citation type="submission" date="2022-10" db="EMBL/GenBank/DDBJ databases">
        <authorList>
            <person name="Koch H."/>
        </authorList>
    </citation>
    <scope>NUCLEOTIDE SEQUENCE</scope>
    <source>
        <strain evidence="1">DNF</strain>
    </source>
</reference>
<dbReference type="EMBL" id="OX365700">
    <property type="protein sequence ID" value="CAI4031165.1"/>
    <property type="molecule type" value="Genomic_DNA"/>
</dbReference>
<proteinExistence type="predicted"/>
<dbReference type="KEGG" id="nti:DNFV4_01593"/>
<evidence type="ECO:0008006" key="3">
    <source>
        <dbReference type="Google" id="ProtNLM"/>
    </source>
</evidence>
<dbReference type="AlphaFoldDB" id="A0AA86T3S1"/>
<protein>
    <recommendedName>
        <fullName evidence="3">TFIIS N-terminal domain-containing protein</fullName>
    </recommendedName>
</protein>
<keyword evidence="2" id="KW-1185">Reference proteome</keyword>
<organism evidence="1 2">
    <name type="scientific">Nitrospira tepida</name>
    <dbReference type="NCBI Taxonomy" id="2973512"/>
    <lineage>
        <taxon>Bacteria</taxon>
        <taxon>Pseudomonadati</taxon>
        <taxon>Nitrospirota</taxon>
        <taxon>Nitrospiria</taxon>
        <taxon>Nitrospirales</taxon>
        <taxon>Nitrospiraceae</taxon>
        <taxon>Nitrospira</taxon>
    </lineage>
</organism>
<accession>A0AA86T3S1</accession>
<sequence>MATEDKWKANAEKVAFMKRFPGLVTDWTQLIGKTVEAVEPLAGKPGAVVLVFTDGSFAVAPPLAPEPWEIGEALKNARPHLAGTHAQAYAEYDRLVQQDREALRAARLEKILGAIHNNLEQIPELKDRLKELVKEWK</sequence>
<evidence type="ECO:0000313" key="1">
    <source>
        <dbReference type="EMBL" id="CAI4031165.1"/>
    </source>
</evidence>